<keyword evidence="1" id="KW-0472">Membrane</keyword>
<gene>
    <name evidence="2" type="ORF">LCGC14_2989590</name>
</gene>
<sequence length="57" mass="5908">MKWTTADTLAVVGVLTVCGGTAWIYPPAGLILLGILVAGSAVVLDIAKRRNDKGDPE</sequence>
<dbReference type="EMBL" id="LAZR01061274">
    <property type="protein sequence ID" value="KKK63905.1"/>
    <property type="molecule type" value="Genomic_DNA"/>
</dbReference>
<evidence type="ECO:0000256" key="1">
    <source>
        <dbReference type="SAM" id="Phobius"/>
    </source>
</evidence>
<keyword evidence="1" id="KW-1133">Transmembrane helix</keyword>
<keyword evidence="1" id="KW-0812">Transmembrane</keyword>
<evidence type="ECO:0000313" key="2">
    <source>
        <dbReference type="EMBL" id="KKK63905.1"/>
    </source>
</evidence>
<reference evidence="2" key="1">
    <citation type="journal article" date="2015" name="Nature">
        <title>Complex archaea that bridge the gap between prokaryotes and eukaryotes.</title>
        <authorList>
            <person name="Spang A."/>
            <person name="Saw J.H."/>
            <person name="Jorgensen S.L."/>
            <person name="Zaremba-Niedzwiedzka K."/>
            <person name="Martijn J."/>
            <person name="Lind A.E."/>
            <person name="van Eijk R."/>
            <person name="Schleper C."/>
            <person name="Guy L."/>
            <person name="Ettema T.J."/>
        </authorList>
    </citation>
    <scope>NUCLEOTIDE SEQUENCE</scope>
</reference>
<name>A0A0F8XRV1_9ZZZZ</name>
<dbReference type="AlphaFoldDB" id="A0A0F8XRV1"/>
<comment type="caution">
    <text evidence="2">The sequence shown here is derived from an EMBL/GenBank/DDBJ whole genome shotgun (WGS) entry which is preliminary data.</text>
</comment>
<protein>
    <submittedName>
        <fullName evidence="2">Uncharacterized protein</fullName>
    </submittedName>
</protein>
<organism evidence="2">
    <name type="scientific">marine sediment metagenome</name>
    <dbReference type="NCBI Taxonomy" id="412755"/>
    <lineage>
        <taxon>unclassified sequences</taxon>
        <taxon>metagenomes</taxon>
        <taxon>ecological metagenomes</taxon>
    </lineage>
</organism>
<feature type="transmembrane region" description="Helical" evidence="1">
    <location>
        <begin position="30"/>
        <end position="47"/>
    </location>
</feature>
<accession>A0A0F8XRV1</accession>
<proteinExistence type="predicted"/>